<dbReference type="SUPFAM" id="SSF64182">
    <property type="entry name" value="DHH phosphoesterases"/>
    <property type="match status" value="1"/>
</dbReference>
<dbReference type="EMBL" id="AGEH01000023">
    <property type="protein sequence ID" value="EHO76628.1"/>
    <property type="molecule type" value="Genomic_DNA"/>
</dbReference>
<evidence type="ECO:0000259" key="2">
    <source>
        <dbReference type="Pfam" id="PF02272"/>
    </source>
</evidence>
<dbReference type="Gene3D" id="3.10.310.30">
    <property type="match status" value="1"/>
</dbReference>
<dbReference type="Pfam" id="PF02272">
    <property type="entry name" value="DHHA1"/>
    <property type="match status" value="1"/>
</dbReference>
<dbReference type="PATRIC" id="fig|999414.3.peg.1756"/>
<dbReference type="AlphaFoldDB" id="H1HH07"/>
<dbReference type="InterPro" id="IPR001667">
    <property type="entry name" value="DDH_dom"/>
</dbReference>
<dbReference type="Gene3D" id="3.90.1640.10">
    <property type="entry name" value="inorganic pyrophosphatase (n-terminal core)"/>
    <property type="match status" value="1"/>
</dbReference>
<protein>
    <submittedName>
        <fullName evidence="3">Uncharacterized protein</fullName>
    </submittedName>
</protein>
<feature type="domain" description="DHHA1" evidence="2">
    <location>
        <begin position="266"/>
        <end position="350"/>
    </location>
</feature>
<evidence type="ECO:0000313" key="3">
    <source>
        <dbReference type="EMBL" id="EHO76628.1"/>
    </source>
</evidence>
<proteinExistence type="predicted"/>
<dbReference type="HOGENOM" id="CLU_768937_0_0_0"/>
<evidence type="ECO:0000259" key="1">
    <source>
        <dbReference type="Pfam" id="PF01368"/>
    </source>
</evidence>
<gene>
    <name evidence="3" type="ORF">HMPREF9942_01758</name>
</gene>
<comment type="caution">
    <text evidence="3">The sequence shown here is derived from an EMBL/GenBank/DDBJ whole genome shotgun (WGS) entry which is preliminary data.</text>
</comment>
<dbReference type="GO" id="GO:0003676">
    <property type="term" value="F:nucleic acid binding"/>
    <property type="evidence" value="ECO:0007669"/>
    <property type="project" value="InterPro"/>
</dbReference>
<dbReference type="InterPro" id="IPR003156">
    <property type="entry name" value="DHHA1_dom"/>
</dbReference>
<name>H1HH07_9FUSO</name>
<accession>H1HH07</accession>
<dbReference type="Proteomes" id="UP000004565">
    <property type="component" value="Unassembled WGS sequence"/>
</dbReference>
<organism evidence="3 4">
    <name type="scientific">Fusobacterium animalis F0419</name>
    <dbReference type="NCBI Taxonomy" id="999414"/>
    <lineage>
        <taxon>Bacteria</taxon>
        <taxon>Fusobacteriati</taxon>
        <taxon>Fusobacteriota</taxon>
        <taxon>Fusobacteriia</taxon>
        <taxon>Fusobacteriales</taxon>
        <taxon>Fusobacteriaceae</taxon>
        <taxon>Fusobacterium</taxon>
    </lineage>
</organism>
<sequence>MADILCDTRLKSEEEAPKVIILTHGDADGLVSAMIVKAFEELQNKNKTFLIMSSMDVTLEQTDKTFDYICKYASFGSKDRIYILDRPIPSVEWLKMKYLAYTNVINIDHHLTNNPTMYKDECCCDDIYFYWNDKLSAAYLTLEWFKPLIEKSEVYKKMYEKLEPLAEATSCWDIFTWKNLGNSQKELLLKRRALSINSAEKILGAGAFYNFITKKLNSENYTEEIFNYFFLLDEAYNLKIDNLFDFAKRVISDFDYKGYKLGVIYGIDGDYQSIIADKILFDKKLDYEVVAFLNVYGTVSFRSKNDIDVSDIAKKLGMIVGYSGGGHKHASGCRICDRDEMKKKMMEIFEHSMNKIKIL</sequence>
<evidence type="ECO:0000313" key="4">
    <source>
        <dbReference type="Proteomes" id="UP000004565"/>
    </source>
</evidence>
<dbReference type="PANTHER" id="PTHR42146:SF1">
    <property type="entry name" value="OLIGORIBONUCLEASE NRNB"/>
    <property type="match status" value="1"/>
</dbReference>
<dbReference type="Pfam" id="PF01368">
    <property type="entry name" value="DHH"/>
    <property type="match status" value="1"/>
</dbReference>
<dbReference type="InterPro" id="IPR038763">
    <property type="entry name" value="DHH_sf"/>
</dbReference>
<dbReference type="InterPro" id="IPR052968">
    <property type="entry name" value="Nucleotide_metab_enz"/>
</dbReference>
<dbReference type="RefSeq" id="WP_005910517.1">
    <property type="nucleotide sequence ID" value="NZ_AKCE01000001.1"/>
</dbReference>
<dbReference type="PANTHER" id="PTHR42146">
    <property type="entry name" value="3',5'-CYCLIC-NUCLEOTIDE PHOSPHODIESTERASE"/>
    <property type="match status" value="1"/>
</dbReference>
<feature type="domain" description="DDH" evidence="1">
    <location>
        <begin position="18"/>
        <end position="116"/>
    </location>
</feature>
<reference evidence="3 4" key="1">
    <citation type="submission" date="2011-12" db="EMBL/GenBank/DDBJ databases">
        <title>The Genome Sequence of Fusobacterium nucleatum subsp. animalis OT 420.</title>
        <authorList>
            <consortium name="The Broad Institute Genome Sequencing Platform"/>
            <person name="Earl A."/>
            <person name="Ward D."/>
            <person name="Feldgarden M."/>
            <person name="Gevers D."/>
            <person name="Izard J."/>
            <person name="Blanton J.M."/>
            <person name="Mathney J."/>
            <person name="Tanner A.C."/>
            <person name="Dewhirst F.E."/>
            <person name="Young S.K."/>
            <person name="Zeng Q."/>
            <person name="Gargeya S."/>
            <person name="Fitzgerald M."/>
            <person name="Haas B."/>
            <person name="Abouelleil A."/>
            <person name="Alvarado L."/>
            <person name="Arachchi H.M."/>
            <person name="Berlin A."/>
            <person name="Chapman S.B."/>
            <person name="Gearin G."/>
            <person name="Goldberg J."/>
            <person name="Griggs A."/>
            <person name="Gujja S."/>
            <person name="Hansen M."/>
            <person name="Heiman D."/>
            <person name="Howarth C."/>
            <person name="Larimer J."/>
            <person name="Lui A."/>
            <person name="MacDonald P.J.P."/>
            <person name="McCowen C."/>
            <person name="Montmayeur A."/>
            <person name="Murphy C."/>
            <person name="Neiman D."/>
            <person name="Pearson M."/>
            <person name="Priest M."/>
            <person name="Roberts A."/>
            <person name="Saif S."/>
            <person name="Shea T."/>
            <person name="Sisk P."/>
            <person name="Stolte C."/>
            <person name="Sykes S."/>
            <person name="Wortman J."/>
            <person name="Nusbaum C."/>
            <person name="Birren B."/>
        </authorList>
    </citation>
    <scope>NUCLEOTIDE SEQUENCE [LARGE SCALE GENOMIC DNA]</scope>
    <source>
        <strain evidence="4">F0419</strain>
    </source>
</reference>